<dbReference type="Pfam" id="PF02879">
    <property type="entry name" value="PGM_PMM_II"/>
    <property type="match status" value="1"/>
</dbReference>
<dbReference type="InterPro" id="IPR005846">
    <property type="entry name" value="A-D-PHexomutase_a/b/a-III"/>
</dbReference>
<dbReference type="AlphaFoldDB" id="A0A7S7M8T3"/>
<dbReference type="SUPFAM" id="SSF53738">
    <property type="entry name" value="Phosphoglucomutase, first 3 domains"/>
    <property type="match status" value="3"/>
</dbReference>
<feature type="domain" description="Alpha-D-phosphohexomutase alpha/beta/alpha" evidence="9">
    <location>
        <begin position="273"/>
        <end position="369"/>
    </location>
</feature>
<reference evidence="10 11" key="1">
    <citation type="submission" date="2020-10" db="EMBL/GenBank/DDBJ databases">
        <title>Olsenella immobilis sp.nov., isolated from the mud in a fermentation cellar used for the production of Chinese strong-flavoured liquor.</title>
        <authorList>
            <person name="Lu L."/>
        </authorList>
    </citation>
    <scope>NUCLEOTIDE SEQUENCE [LARGE SCALE GENOMIC DNA]</scope>
    <source>
        <strain evidence="10 11">LZLJ-2</strain>
    </source>
</reference>
<dbReference type="Gene3D" id="3.40.120.10">
    <property type="entry name" value="Alpha-D-Glucose-1,6-Bisphosphate, subunit A, domain 3"/>
    <property type="match status" value="3"/>
</dbReference>
<dbReference type="Proteomes" id="UP000593735">
    <property type="component" value="Chromosome"/>
</dbReference>
<keyword evidence="6" id="KW-0413">Isomerase</keyword>
<name>A0A7S7M8T3_9ACTN</name>
<dbReference type="InterPro" id="IPR016055">
    <property type="entry name" value="A-D-PHexomutase_a/b/a-I/II/III"/>
</dbReference>
<dbReference type="InterPro" id="IPR036900">
    <property type="entry name" value="A-D-PHexomutase_C_sf"/>
</dbReference>
<evidence type="ECO:0000256" key="3">
    <source>
        <dbReference type="ARBA" id="ARBA00022553"/>
    </source>
</evidence>
<dbReference type="GO" id="GO:0046872">
    <property type="term" value="F:metal ion binding"/>
    <property type="evidence" value="ECO:0007669"/>
    <property type="project" value="UniProtKB-KW"/>
</dbReference>
<evidence type="ECO:0000259" key="9">
    <source>
        <dbReference type="Pfam" id="PF02880"/>
    </source>
</evidence>
<sequence length="467" mass="49550">MDRQPDIIRFGNDGWHARFDDGFSEANVVRVVDALGLLWSDDAPGATIYVGYDRRHDSSVLAREAAGVLSSFGLRACVSDVACPTPAVAWSCAQDEAALGTLVITASERSCEYGGILVRAADGGPCPRSFLDEVEQTISSSPSKQRGLIEKRDLMGPYMAALTSFVDAGALAAARPRVVVDPMFGAGSGHLAALLTAVGCDVVEIHVEPHEDFDGIHPAPQDPWADACEQAVVAQGAALGVLLDGDGDRAAVVDEHGSILPARLLVPLVMGHLVEGHGATGRVVTTLTCSALVSRQAARLGCEMVSVPVGFPRIYREVLEGDVILGAEEYGGICVPAHLHERDGLLVALLAVELLATSGVPMSQLVSELESKIGSMRYTRRDVRLDPAVTQAFRNVLPGLNPPDVAGRVPVEVSHADGLRLQFEDDSWVLMRPSRAGALVRVYAEAPSECERDELLEGACDIVRQGV</sequence>
<dbReference type="GO" id="GO:0005975">
    <property type="term" value="P:carbohydrate metabolic process"/>
    <property type="evidence" value="ECO:0007669"/>
    <property type="project" value="InterPro"/>
</dbReference>
<evidence type="ECO:0000259" key="7">
    <source>
        <dbReference type="Pfam" id="PF02878"/>
    </source>
</evidence>
<evidence type="ECO:0000256" key="5">
    <source>
        <dbReference type="ARBA" id="ARBA00022842"/>
    </source>
</evidence>
<keyword evidence="5" id="KW-0460">Magnesium</keyword>
<evidence type="ECO:0000313" key="10">
    <source>
        <dbReference type="EMBL" id="QOY60776.1"/>
    </source>
</evidence>
<evidence type="ECO:0000256" key="4">
    <source>
        <dbReference type="ARBA" id="ARBA00022723"/>
    </source>
</evidence>
<dbReference type="InterPro" id="IPR005845">
    <property type="entry name" value="A-D-PHexomutase_a/b/a-II"/>
</dbReference>
<comment type="cofactor">
    <cofactor evidence="1">
        <name>Mg(2+)</name>
        <dbReference type="ChEBI" id="CHEBI:18420"/>
    </cofactor>
</comment>
<dbReference type="Gene3D" id="3.30.310.50">
    <property type="entry name" value="Alpha-D-phosphohexomutase, C-terminal domain"/>
    <property type="match status" value="1"/>
</dbReference>
<protein>
    <submittedName>
        <fullName evidence="10">Phosphoglucomutase</fullName>
    </submittedName>
</protein>
<dbReference type="Pfam" id="PF02880">
    <property type="entry name" value="PGM_PMM_III"/>
    <property type="match status" value="1"/>
</dbReference>
<accession>A0A7S7M8T3</accession>
<dbReference type="PRINTS" id="PR00509">
    <property type="entry name" value="PGMPMM"/>
</dbReference>
<dbReference type="PANTHER" id="PTHR43771:SF2">
    <property type="entry name" value="PHOSPHOMANNOMUTASE_PHOSPHOGLUCOMUTASE"/>
    <property type="match status" value="1"/>
</dbReference>
<dbReference type="Pfam" id="PF02878">
    <property type="entry name" value="PGM_PMM_I"/>
    <property type="match status" value="1"/>
</dbReference>
<keyword evidence="3" id="KW-0597">Phosphoprotein</keyword>
<dbReference type="KEGG" id="tio:INP52_00685"/>
<dbReference type="InterPro" id="IPR005841">
    <property type="entry name" value="Alpha-D-phosphohexomutase_SF"/>
</dbReference>
<keyword evidence="11" id="KW-1185">Reference proteome</keyword>
<feature type="domain" description="Alpha-D-phosphohexomutase alpha/beta/alpha" evidence="8">
    <location>
        <begin position="157"/>
        <end position="257"/>
    </location>
</feature>
<evidence type="ECO:0000256" key="2">
    <source>
        <dbReference type="ARBA" id="ARBA00010231"/>
    </source>
</evidence>
<proteinExistence type="inferred from homology"/>
<feature type="domain" description="Alpha-D-phosphohexomutase alpha/beta/alpha" evidence="7">
    <location>
        <begin position="9"/>
        <end position="140"/>
    </location>
</feature>
<dbReference type="GO" id="GO:0016868">
    <property type="term" value="F:intramolecular phosphotransferase activity"/>
    <property type="evidence" value="ECO:0007669"/>
    <property type="project" value="InterPro"/>
</dbReference>
<evidence type="ECO:0000256" key="6">
    <source>
        <dbReference type="ARBA" id="ARBA00023235"/>
    </source>
</evidence>
<dbReference type="InterPro" id="IPR005844">
    <property type="entry name" value="A-D-PHexomutase_a/b/a-I"/>
</dbReference>
<evidence type="ECO:0000259" key="8">
    <source>
        <dbReference type="Pfam" id="PF02879"/>
    </source>
</evidence>
<comment type="similarity">
    <text evidence="2">Belongs to the phosphohexose mutase family.</text>
</comment>
<dbReference type="SUPFAM" id="SSF55957">
    <property type="entry name" value="Phosphoglucomutase, C-terminal domain"/>
    <property type="match status" value="1"/>
</dbReference>
<evidence type="ECO:0000313" key="11">
    <source>
        <dbReference type="Proteomes" id="UP000593735"/>
    </source>
</evidence>
<dbReference type="PANTHER" id="PTHR43771">
    <property type="entry name" value="PHOSPHOMANNOMUTASE"/>
    <property type="match status" value="1"/>
</dbReference>
<gene>
    <name evidence="10" type="ORF">INP52_00685</name>
</gene>
<organism evidence="10 11">
    <name type="scientific">Thermophilibacter immobilis</name>
    <dbReference type="NCBI Taxonomy" id="2779519"/>
    <lineage>
        <taxon>Bacteria</taxon>
        <taxon>Bacillati</taxon>
        <taxon>Actinomycetota</taxon>
        <taxon>Coriobacteriia</taxon>
        <taxon>Coriobacteriales</taxon>
        <taxon>Atopobiaceae</taxon>
        <taxon>Thermophilibacter</taxon>
    </lineage>
</organism>
<dbReference type="EMBL" id="CP063767">
    <property type="protein sequence ID" value="QOY60776.1"/>
    <property type="molecule type" value="Genomic_DNA"/>
</dbReference>
<keyword evidence="4" id="KW-0479">Metal-binding</keyword>
<dbReference type="RefSeq" id="WP_194371532.1">
    <property type="nucleotide sequence ID" value="NZ_CP063767.1"/>
</dbReference>
<evidence type="ECO:0000256" key="1">
    <source>
        <dbReference type="ARBA" id="ARBA00001946"/>
    </source>
</evidence>